<gene>
    <name evidence="1" type="ORF">H2198_002799</name>
</gene>
<evidence type="ECO:0000313" key="1">
    <source>
        <dbReference type="EMBL" id="KAJ9660102.1"/>
    </source>
</evidence>
<comment type="caution">
    <text evidence="1">The sequence shown here is derived from an EMBL/GenBank/DDBJ whole genome shotgun (WGS) entry which is preliminary data.</text>
</comment>
<reference evidence="1" key="1">
    <citation type="submission" date="2022-10" db="EMBL/GenBank/DDBJ databases">
        <title>Culturing micro-colonial fungi from biological soil crusts in the Mojave desert and describing Neophaeococcomyces mojavensis, and introducing the new genera and species Taxawa tesnikishii.</title>
        <authorList>
            <person name="Kurbessoian T."/>
            <person name="Stajich J.E."/>
        </authorList>
    </citation>
    <scope>NUCLEOTIDE SEQUENCE</scope>
    <source>
        <strain evidence="1">JES_112</strain>
    </source>
</reference>
<protein>
    <submittedName>
        <fullName evidence="1">Uncharacterized protein</fullName>
    </submittedName>
</protein>
<keyword evidence="2" id="KW-1185">Reference proteome</keyword>
<dbReference type="EMBL" id="JAPDRQ010000034">
    <property type="protein sequence ID" value="KAJ9660102.1"/>
    <property type="molecule type" value="Genomic_DNA"/>
</dbReference>
<organism evidence="1 2">
    <name type="scientific">Neophaeococcomyces mojaviensis</name>
    <dbReference type="NCBI Taxonomy" id="3383035"/>
    <lineage>
        <taxon>Eukaryota</taxon>
        <taxon>Fungi</taxon>
        <taxon>Dikarya</taxon>
        <taxon>Ascomycota</taxon>
        <taxon>Pezizomycotina</taxon>
        <taxon>Eurotiomycetes</taxon>
        <taxon>Chaetothyriomycetidae</taxon>
        <taxon>Chaetothyriales</taxon>
        <taxon>Chaetothyriales incertae sedis</taxon>
        <taxon>Neophaeococcomyces</taxon>
    </lineage>
</organism>
<dbReference type="Proteomes" id="UP001172386">
    <property type="component" value="Unassembled WGS sequence"/>
</dbReference>
<name>A0ACC3ADQ8_9EURO</name>
<sequence>MADTADTAQPNIPLEPEEDEFHDPGYAEDFSVLTQSVRSSVYNYKYENGRRYHAFKEGAYFAPNDEPEQERLNIQARAMLLASGNMLHHSPIEDPTHIIDIGTGTGQWAIEMGDTYPDAEVIGVDLSPIQPNWVPPNVKFEVDDVEDDWTWPPNHFDLIFSKLMISGSIKDKKKYFTQAFRCLKPGGYVEDHEIWSQIRSDHVELTDENSAMTRWANLMAEGIAKMGPDMRPDGNEIVEIMREVGFVDIVYRPFKVPTGTWPKDKVLKDAGAAQLVALLEGIQALSLAIFTRALGWTQEEVEVFLVDCRKDLKQKKKRLYWPGFVIYGRKPKDS</sequence>
<accession>A0ACC3ADQ8</accession>
<evidence type="ECO:0000313" key="2">
    <source>
        <dbReference type="Proteomes" id="UP001172386"/>
    </source>
</evidence>
<proteinExistence type="predicted"/>